<accession>F5RGW0</accession>
<keyword evidence="3 4" id="KW-0408">Iron</keyword>
<feature type="signal peptide" evidence="5">
    <location>
        <begin position="1"/>
        <end position="22"/>
    </location>
</feature>
<keyword evidence="1 4" id="KW-0349">Heme</keyword>
<keyword evidence="8" id="KW-1185">Reference proteome</keyword>
<evidence type="ECO:0000259" key="6">
    <source>
        <dbReference type="PROSITE" id="PS51007"/>
    </source>
</evidence>
<dbReference type="RefSeq" id="WP_008064044.1">
    <property type="nucleotide sequence ID" value="NZ_AFHG01000058.1"/>
</dbReference>
<dbReference type="EMBL" id="AFHG01000058">
    <property type="protein sequence ID" value="EGK70164.1"/>
    <property type="molecule type" value="Genomic_DNA"/>
</dbReference>
<dbReference type="GO" id="GO:0020037">
    <property type="term" value="F:heme binding"/>
    <property type="evidence" value="ECO:0007669"/>
    <property type="project" value="InterPro"/>
</dbReference>
<dbReference type="PROSITE" id="PS51007">
    <property type="entry name" value="CYTC"/>
    <property type="match status" value="1"/>
</dbReference>
<dbReference type="Gene3D" id="1.10.760.10">
    <property type="entry name" value="Cytochrome c-like domain"/>
    <property type="match status" value="1"/>
</dbReference>
<evidence type="ECO:0000256" key="3">
    <source>
        <dbReference type="ARBA" id="ARBA00023004"/>
    </source>
</evidence>
<dbReference type="Pfam" id="PF00034">
    <property type="entry name" value="Cytochrom_C"/>
    <property type="match status" value="1"/>
</dbReference>
<evidence type="ECO:0000256" key="2">
    <source>
        <dbReference type="ARBA" id="ARBA00022723"/>
    </source>
</evidence>
<feature type="chain" id="PRO_5003331062" evidence="5">
    <location>
        <begin position="23"/>
        <end position="127"/>
    </location>
</feature>
<sequence>MKTILCAVAAGALSLTAGSAFAADAATDAAMLKLAGSSGCTVCHSVEPSTKAGEKPVGPAWRDVAARYAGNKDAQKTLTQTVMKGSNPYDSHWKGKAAGLAMPPNAVAINEADAGKLVGWILSLNTK</sequence>
<name>F5RGW0_METUF</name>
<organism evidence="7 8">
    <name type="scientific">Methyloversatilis universalis (strain ATCC BAA-1314 / DSM 25237 / JCM 13912 / CCUG 52030 / FAM5)</name>
    <dbReference type="NCBI Taxonomy" id="1000565"/>
    <lineage>
        <taxon>Bacteria</taxon>
        <taxon>Pseudomonadati</taxon>
        <taxon>Pseudomonadota</taxon>
        <taxon>Betaproteobacteria</taxon>
        <taxon>Nitrosomonadales</taxon>
        <taxon>Sterolibacteriaceae</taxon>
        <taxon>Methyloversatilis</taxon>
    </lineage>
</organism>
<evidence type="ECO:0000256" key="1">
    <source>
        <dbReference type="ARBA" id="ARBA00022617"/>
    </source>
</evidence>
<feature type="domain" description="Cytochrome c" evidence="6">
    <location>
        <begin position="23"/>
        <end position="125"/>
    </location>
</feature>
<evidence type="ECO:0000256" key="5">
    <source>
        <dbReference type="SAM" id="SignalP"/>
    </source>
</evidence>
<dbReference type="OrthoDB" id="9811281at2"/>
<dbReference type="eggNOG" id="COG4654">
    <property type="taxonomic scope" value="Bacteria"/>
</dbReference>
<dbReference type="InterPro" id="IPR036909">
    <property type="entry name" value="Cyt_c-like_dom_sf"/>
</dbReference>
<reference evidence="7 8" key="1">
    <citation type="journal article" date="2011" name="J. Bacteriol.">
        <title>Genome sequence of Methyloversatilis universalis FAM5T, a methylotrophic representative of the order Rhodocyclales.</title>
        <authorList>
            <person name="Kittichotirat W."/>
            <person name="Good N.M."/>
            <person name="Hall R."/>
            <person name="Bringel F."/>
            <person name="Lajus A."/>
            <person name="Medigue C."/>
            <person name="Smalley N.E."/>
            <person name="Beck D."/>
            <person name="Bumgarner R."/>
            <person name="Vuilleumier S."/>
            <person name="Kalyuzhnaya M.G."/>
        </authorList>
    </citation>
    <scope>NUCLEOTIDE SEQUENCE [LARGE SCALE GENOMIC DNA]</scope>
    <source>
        <strain evidence="8">ATCC BAA-1314 / JCM 13912 / FAM5</strain>
    </source>
</reference>
<comment type="caution">
    <text evidence="7">The sequence shown here is derived from an EMBL/GenBank/DDBJ whole genome shotgun (WGS) entry which is preliminary data.</text>
</comment>
<evidence type="ECO:0000256" key="4">
    <source>
        <dbReference type="PROSITE-ProRule" id="PRU00433"/>
    </source>
</evidence>
<dbReference type="GO" id="GO:0009055">
    <property type="term" value="F:electron transfer activity"/>
    <property type="evidence" value="ECO:0007669"/>
    <property type="project" value="InterPro"/>
</dbReference>
<gene>
    <name evidence="7" type="ORF">METUNv1_03551</name>
</gene>
<dbReference type="Proteomes" id="UP000005019">
    <property type="component" value="Unassembled WGS sequence"/>
</dbReference>
<evidence type="ECO:0000313" key="8">
    <source>
        <dbReference type="Proteomes" id="UP000005019"/>
    </source>
</evidence>
<dbReference type="AlphaFoldDB" id="F5RGW0"/>
<keyword evidence="5" id="KW-0732">Signal</keyword>
<dbReference type="STRING" id="1000565.METUNv1_03551"/>
<proteinExistence type="predicted"/>
<dbReference type="SUPFAM" id="SSF46626">
    <property type="entry name" value="Cytochrome c"/>
    <property type="match status" value="1"/>
</dbReference>
<evidence type="ECO:0000313" key="7">
    <source>
        <dbReference type="EMBL" id="EGK70164.1"/>
    </source>
</evidence>
<protein>
    <submittedName>
        <fullName evidence="7">Cytochrome c-551</fullName>
    </submittedName>
</protein>
<dbReference type="GO" id="GO:0046872">
    <property type="term" value="F:metal ion binding"/>
    <property type="evidence" value="ECO:0007669"/>
    <property type="project" value="UniProtKB-KW"/>
</dbReference>
<keyword evidence="2 4" id="KW-0479">Metal-binding</keyword>
<dbReference type="InterPro" id="IPR009056">
    <property type="entry name" value="Cyt_c-like_dom"/>
</dbReference>